<feature type="domain" description="G-protein coupled receptors family 1 profile" evidence="6">
    <location>
        <begin position="37"/>
        <end position="321"/>
    </location>
</feature>
<dbReference type="GO" id="GO:0016020">
    <property type="term" value="C:membrane"/>
    <property type="evidence" value="ECO:0007669"/>
    <property type="project" value="UniProtKB-SubCell"/>
</dbReference>
<protein>
    <recommendedName>
        <fullName evidence="6">G-protein coupled receptors family 1 profile domain-containing protein</fullName>
    </recommendedName>
</protein>
<evidence type="ECO:0000313" key="7">
    <source>
        <dbReference type="EMBL" id="RUS92166.1"/>
    </source>
</evidence>
<name>A0A433UEC6_ELYCH</name>
<dbReference type="SUPFAM" id="SSF81321">
    <property type="entry name" value="Family A G protein-coupled receptor-like"/>
    <property type="match status" value="1"/>
</dbReference>
<evidence type="ECO:0000313" key="8">
    <source>
        <dbReference type="Proteomes" id="UP000271974"/>
    </source>
</evidence>
<evidence type="ECO:0000256" key="2">
    <source>
        <dbReference type="ARBA" id="ARBA00022692"/>
    </source>
</evidence>
<accession>A0A433UEC6</accession>
<dbReference type="InterPro" id="IPR052954">
    <property type="entry name" value="GPCR-Ligand_Int"/>
</dbReference>
<dbReference type="GO" id="GO:0004930">
    <property type="term" value="F:G protein-coupled receptor activity"/>
    <property type="evidence" value="ECO:0007669"/>
    <property type="project" value="InterPro"/>
</dbReference>
<feature type="transmembrane region" description="Helical" evidence="5">
    <location>
        <begin position="58"/>
        <end position="84"/>
    </location>
</feature>
<dbReference type="InterPro" id="IPR000276">
    <property type="entry name" value="GPCR_Rhodpsn"/>
</dbReference>
<keyword evidence="3 5" id="KW-1133">Transmembrane helix</keyword>
<keyword evidence="8" id="KW-1185">Reference proteome</keyword>
<keyword evidence="2 5" id="KW-0812">Transmembrane</keyword>
<dbReference type="Pfam" id="PF00001">
    <property type="entry name" value="7tm_1"/>
    <property type="match status" value="1"/>
</dbReference>
<dbReference type="AlphaFoldDB" id="A0A433UEC6"/>
<evidence type="ECO:0000256" key="5">
    <source>
        <dbReference type="SAM" id="Phobius"/>
    </source>
</evidence>
<dbReference type="STRING" id="188477.A0A433UEC6"/>
<dbReference type="Proteomes" id="UP000271974">
    <property type="component" value="Unassembled WGS sequence"/>
</dbReference>
<feature type="transmembrane region" description="Helical" evidence="5">
    <location>
        <begin position="197"/>
        <end position="221"/>
    </location>
</feature>
<feature type="transmembrane region" description="Helical" evidence="5">
    <location>
        <begin position="142"/>
        <end position="163"/>
    </location>
</feature>
<dbReference type="PANTHER" id="PTHR46641:SF18">
    <property type="entry name" value="G-PROTEIN COUPLED RECEPTORS FAMILY 1 PROFILE DOMAIN-CONTAINING PROTEIN"/>
    <property type="match status" value="1"/>
</dbReference>
<comment type="caution">
    <text evidence="7">The sequence shown here is derived from an EMBL/GenBank/DDBJ whole genome shotgun (WGS) entry which is preliminary data.</text>
</comment>
<feature type="transmembrane region" description="Helical" evidence="5">
    <location>
        <begin position="258"/>
        <end position="281"/>
    </location>
</feature>
<proteinExistence type="predicted"/>
<dbReference type="PANTHER" id="PTHR46641">
    <property type="entry name" value="FMRFAMIDE RECEPTOR-RELATED"/>
    <property type="match status" value="1"/>
</dbReference>
<evidence type="ECO:0000256" key="1">
    <source>
        <dbReference type="ARBA" id="ARBA00004370"/>
    </source>
</evidence>
<reference evidence="7 8" key="1">
    <citation type="submission" date="2019-01" db="EMBL/GenBank/DDBJ databases">
        <title>A draft genome assembly of the solar-powered sea slug Elysia chlorotica.</title>
        <authorList>
            <person name="Cai H."/>
            <person name="Li Q."/>
            <person name="Fang X."/>
            <person name="Li J."/>
            <person name="Curtis N.E."/>
            <person name="Altenburger A."/>
            <person name="Shibata T."/>
            <person name="Feng M."/>
            <person name="Maeda T."/>
            <person name="Schwartz J.A."/>
            <person name="Shigenobu S."/>
            <person name="Lundholm N."/>
            <person name="Nishiyama T."/>
            <person name="Yang H."/>
            <person name="Hasebe M."/>
            <person name="Li S."/>
            <person name="Pierce S.K."/>
            <person name="Wang J."/>
        </authorList>
    </citation>
    <scope>NUCLEOTIDE SEQUENCE [LARGE SCALE GENOMIC DNA]</scope>
    <source>
        <strain evidence="7">EC2010</strain>
        <tissue evidence="7">Whole organism of an adult</tissue>
    </source>
</reference>
<evidence type="ECO:0000259" key="6">
    <source>
        <dbReference type="PROSITE" id="PS50262"/>
    </source>
</evidence>
<dbReference type="OrthoDB" id="6091802at2759"/>
<feature type="transmembrane region" description="Helical" evidence="5">
    <location>
        <begin position="110"/>
        <end position="130"/>
    </location>
</feature>
<feature type="transmembrane region" description="Helical" evidence="5">
    <location>
        <begin position="301"/>
        <end position="322"/>
    </location>
</feature>
<sequence length="340" mass="38064">MTDRSLPTVASAAILSLTLMEYISYATIFLALFGTVGNILILVAFFKIGFAETINISYSALCVSDMLCVAGFTFNAICYIPAFFKSDIPFIAMEVVIPTGGGTSDMFSEITAWITAYISLERCLCVVFPLKVKTIVKRKRTIIVLSAIFSMAAIPLMSIKLYVYEFVEKFDVRRNTTLIGTRFRSSKFADALYDFYFMYKLVIMEIVPLIIVLVSSVTLAVHIRRIASWRAGNSGPPIEKSTNKDDRNHRKYTKDVRVAKTVLVIATAFIFLGTLKSVRFLSSVLWPPFGPLGAYDAQYKLISRIAFLLSLTNSSVNFVIYYKMGSKFRSTVDQMCLGLK</sequence>
<dbReference type="PROSITE" id="PS50262">
    <property type="entry name" value="G_PROTEIN_RECEP_F1_2"/>
    <property type="match status" value="1"/>
</dbReference>
<evidence type="ECO:0000256" key="4">
    <source>
        <dbReference type="ARBA" id="ARBA00023136"/>
    </source>
</evidence>
<dbReference type="PRINTS" id="PR00237">
    <property type="entry name" value="GPCRRHODOPSN"/>
</dbReference>
<comment type="subcellular location">
    <subcellularLocation>
        <location evidence="1">Membrane</location>
    </subcellularLocation>
</comment>
<feature type="transmembrane region" description="Helical" evidence="5">
    <location>
        <begin position="22"/>
        <end position="46"/>
    </location>
</feature>
<gene>
    <name evidence="7" type="ORF">EGW08_000019</name>
</gene>
<dbReference type="EMBL" id="RQTK01000001">
    <property type="protein sequence ID" value="RUS92166.1"/>
    <property type="molecule type" value="Genomic_DNA"/>
</dbReference>
<keyword evidence="4 5" id="KW-0472">Membrane</keyword>
<dbReference type="Gene3D" id="1.20.1070.10">
    <property type="entry name" value="Rhodopsin 7-helix transmembrane proteins"/>
    <property type="match status" value="1"/>
</dbReference>
<organism evidence="7 8">
    <name type="scientific">Elysia chlorotica</name>
    <name type="common">Eastern emerald elysia</name>
    <name type="synonym">Sea slug</name>
    <dbReference type="NCBI Taxonomy" id="188477"/>
    <lineage>
        <taxon>Eukaryota</taxon>
        <taxon>Metazoa</taxon>
        <taxon>Spiralia</taxon>
        <taxon>Lophotrochozoa</taxon>
        <taxon>Mollusca</taxon>
        <taxon>Gastropoda</taxon>
        <taxon>Heterobranchia</taxon>
        <taxon>Euthyneura</taxon>
        <taxon>Panpulmonata</taxon>
        <taxon>Sacoglossa</taxon>
        <taxon>Placobranchoidea</taxon>
        <taxon>Plakobranchidae</taxon>
        <taxon>Elysia</taxon>
    </lineage>
</organism>
<dbReference type="InterPro" id="IPR017452">
    <property type="entry name" value="GPCR_Rhodpsn_7TM"/>
</dbReference>
<evidence type="ECO:0000256" key="3">
    <source>
        <dbReference type="ARBA" id="ARBA00022989"/>
    </source>
</evidence>